<dbReference type="EMBL" id="GEZM01006928">
    <property type="protein sequence ID" value="JAV95555.1"/>
    <property type="molecule type" value="Transcribed_RNA"/>
</dbReference>
<protein>
    <recommendedName>
        <fullName evidence="2">DUF4806 domain-containing protein</fullName>
    </recommendedName>
</protein>
<dbReference type="AlphaFoldDB" id="A0A1Y1NCV8"/>
<accession>A0A1Y1NCV8</accession>
<dbReference type="PANTHER" id="PTHR34153">
    <property type="entry name" value="SI:CH211-262H13.3-RELATED-RELATED"/>
    <property type="match status" value="1"/>
</dbReference>
<evidence type="ECO:0000256" key="1">
    <source>
        <dbReference type="SAM" id="MobiDB-lite"/>
    </source>
</evidence>
<evidence type="ECO:0000259" key="2">
    <source>
        <dbReference type="Pfam" id="PF16064"/>
    </source>
</evidence>
<feature type="region of interest" description="Disordered" evidence="1">
    <location>
        <begin position="84"/>
        <end position="185"/>
    </location>
</feature>
<feature type="compositionally biased region" description="Polar residues" evidence="1">
    <location>
        <begin position="151"/>
        <end position="185"/>
    </location>
</feature>
<evidence type="ECO:0000313" key="3">
    <source>
        <dbReference type="EMBL" id="JAV95559.1"/>
    </source>
</evidence>
<feature type="domain" description="DUF4806" evidence="2">
    <location>
        <begin position="252"/>
        <end position="327"/>
    </location>
</feature>
<dbReference type="EMBL" id="GEZM01006926">
    <property type="protein sequence ID" value="JAV95559.1"/>
    <property type="molecule type" value="Transcribed_RNA"/>
</dbReference>
<reference evidence="3" key="1">
    <citation type="journal article" date="2016" name="Sci. Rep.">
        <title>Molecular characterization of firefly nuptial gifts: a multi-omics approach sheds light on postcopulatory sexual selection.</title>
        <authorList>
            <person name="Al-Wathiqui N."/>
            <person name="Fallon T.R."/>
            <person name="South A."/>
            <person name="Weng J.K."/>
            <person name="Lewis S.M."/>
        </authorList>
    </citation>
    <scope>NUCLEOTIDE SEQUENCE</scope>
</reference>
<sequence>MAYVIVEFGDENGRIGAVHKSWLTPLKKQAYWPPYKEQEKFDKALRCGENVQSSWTLWSVDRIFYQTDDILKARQKLKEAEFTSSLESECDEAANTGRQKRKKASRKLFGSSEEDSEEEEESLPRPPPIKRSTVTSRKEAAVLKSPRHSHLVSTRLVQRPTNQTDNFQSPQTSKGTLHHQNAAEQSREQLTVTGLNVEFAKFIFLMDVLVVDKLIALVARVKEQNDEILSWIAKQDNKNTNNISSFGMPEIPFSLPLQTQQELLEFNSYLINNGEKYTALGSYLTTLGGDTITSKTNRILKNLISDSVASQFNFYGQRSTKQAFSTLLVKSLIVDAVKKSISNATDKAIEDTIKTWLKHAQERLKKENVRKEKIQS</sequence>
<organism evidence="3">
    <name type="scientific">Photinus pyralis</name>
    <name type="common">Common eastern firefly</name>
    <name type="synonym">Lampyris pyralis</name>
    <dbReference type="NCBI Taxonomy" id="7054"/>
    <lineage>
        <taxon>Eukaryota</taxon>
        <taxon>Metazoa</taxon>
        <taxon>Ecdysozoa</taxon>
        <taxon>Arthropoda</taxon>
        <taxon>Hexapoda</taxon>
        <taxon>Insecta</taxon>
        <taxon>Pterygota</taxon>
        <taxon>Neoptera</taxon>
        <taxon>Endopterygota</taxon>
        <taxon>Coleoptera</taxon>
        <taxon>Polyphaga</taxon>
        <taxon>Elateriformia</taxon>
        <taxon>Elateroidea</taxon>
        <taxon>Lampyridae</taxon>
        <taxon>Lampyrinae</taxon>
        <taxon>Photinus</taxon>
    </lineage>
</organism>
<name>A0A1Y1NCV8_PHOPY</name>
<dbReference type="Pfam" id="PF16064">
    <property type="entry name" value="DUF4806"/>
    <property type="match status" value="1"/>
</dbReference>
<proteinExistence type="predicted"/>
<dbReference type="InterPro" id="IPR032071">
    <property type="entry name" value="DUF4806"/>
</dbReference>
<dbReference type="PANTHER" id="PTHR34153:SF2">
    <property type="entry name" value="SI:CH211-262H13.3-RELATED"/>
    <property type="match status" value="1"/>
</dbReference>
<feature type="compositionally biased region" description="Acidic residues" evidence="1">
    <location>
        <begin position="112"/>
        <end position="121"/>
    </location>
</feature>